<keyword evidence="1" id="KW-0472">Membrane</keyword>
<reference evidence="2 3" key="1">
    <citation type="submission" date="2016-11" db="EMBL/GenBank/DDBJ databases">
        <title>Study of marine rhodopsin-containing bacteria.</title>
        <authorList>
            <person name="Yoshizawa S."/>
            <person name="Kumagai Y."/>
            <person name="Kogure K."/>
        </authorList>
    </citation>
    <scope>NUCLEOTIDE SEQUENCE [LARGE SCALE GENOMIC DNA]</scope>
    <source>
        <strain evidence="2 3">SG-29</strain>
    </source>
</reference>
<dbReference type="Proteomes" id="UP000216446">
    <property type="component" value="Unassembled WGS sequence"/>
</dbReference>
<protein>
    <submittedName>
        <fullName evidence="2">Uncharacterized protein</fullName>
    </submittedName>
</protein>
<dbReference type="EMBL" id="MQWB01000001">
    <property type="protein sequence ID" value="OZC04120.1"/>
    <property type="molecule type" value="Genomic_DNA"/>
</dbReference>
<name>A0A259U2E4_9BACT</name>
<comment type="caution">
    <text evidence="2">The sequence shown here is derived from an EMBL/GenBank/DDBJ whole genome shotgun (WGS) entry which is preliminary data.</text>
</comment>
<keyword evidence="3" id="KW-1185">Reference proteome</keyword>
<evidence type="ECO:0000313" key="2">
    <source>
        <dbReference type="EMBL" id="OZC04120.1"/>
    </source>
</evidence>
<evidence type="ECO:0000313" key="3">
    <source>
        <dbReference type="Proteomes" id="UP000216446"/>
    </source>
</evidence>
<dbReference type="InParanoid" id="A0A259U2E4"/>
<accession>A0A259U2E4</accession>
<sequence length="161" mass="16771">MDPERASLQSEDDSTFHRRAAVVGTAARWGLAVVIGLALLGLFGGVGPLVSTEASGARGLGVRYDRFARLDAPMRLRVTLPRGDSAFAIVGGFSRDLNAESISPAPEAEASVGGGVRYVFASGEAPTQVALVLRPVRFGGVGGEIVLDSGDRVAVRTFVYP</sequence>
<proteinExistence type="predicted"/>
<dbReference type="RefSeq" id="WP_094550240.1">
    <property type="nucleotide sequence ID" value="NZ_MQWB01000001.1"/>
</dbReference>
<keyword evidence="1" id="KW-1133">Transmembrane helix</keyword>
<keyword evidence="1" id="KW-0812">Transmembrane</keyword>
<evidence type="ECO:0000256" key="1">
    <source>
        <dbReference type="SAM" id="Phobius"/>
    </source>
</evidence>
<dbReference type="AlphaFoldDB" id="A0A259U2E4"/>
<feature type="transmembrane region" description="Helical" evidence="1">
    <location>
        <begin position="29"/>
        <end position="50"/>
    </location>
</feature>
<dbReference type="OrthoDB" id="119788at2"/>
<gene>
    <name evidence="2" type="ORF">BSZ36_14695</name>
</gene>
<organism evidence="2 3">
    <name type="scientific">Rubricoccus marinus</name>
    <dbReference type="NCBI Taxonomy" id="716817"/>
    <lineage>
        <taxon>Bacteria</taxon>
        <taxon>Pseudomonadati</taxon>
        <taxon>Rhodothermota</taxon>
        <taxon>Rhodothermia</taxon>
        <taxon>Rhodothermales</taxon>
        <taxon>Rubricoccaceae</taxon>
        <taxon>Rubricoccus</taxon>
    </lineage>
</organism>